<gene>
    <name evidence="1" type="ORF">X474_24500</name>
</gene>
<dbReference type="OrthoDB" id="9780825at2"/>
<dbReference type="STRING" id="1429043.X474_24500"/>
<name>A0A0D2HLD3_9BACT</name>
<proteinExistence type="predicted"/>
<dbReference type="AlphaFoldDB" id="A0A0D2HLD3"/>
<evidence type="ECO:0000313" key="1">
    <source>
        <dbReference type="EMBL" id="KIX11423.1"/>
    </source>
</evidence>
<protein>
    <submittedName>
        <fullName evidence="1">Uncharacterized protein</fullName>
    </submittedName>
</protein>
<keyword evidence="2" id="KW-1185">Reference proteome</keyword>
<dbReference type="InParanoid" id="A0A0D2HLD3"/>
<sequence>MKIKPADLGKLKLCDLDTRPSKVEKDRLGKPWRPGGGLAEFIETLPGFLAADDLRKTARAVVKAREMGAPVILGMGAHVIKVGLSPLLIDALEKSVITGVALNGAGMIHDLEMALSGHTSEDVAEALADGSFGTARQTGEFINRAVAEKGENGLGRAVGEALLEASPPNLELSLLAACARLDLPLTVHVAIGSDIIHMHPSFDGQVTGRASHFDFRLLVSQVGELKHGVFFNVGSAVVLPEVFLKALSAARNLGMDAHDFTTVNLDMIRHYRPMTNVVSRPVMTGGEGLFITGHHEINLPLVLAMVAELRQGKSI</sequence>
<dbReference type="PATRIC" id="fig|1429043.3.peg.5185"/>
<comment type="caution">
    <text evidence="1">The sequence shown here is derived from an EMBL/GenBank/DDBJ whole genome shotgun (WGS) entry which is preliminary data.</text>
</comment>
<organism evidence="1 2">
    <name type="scientific">Dethiosulfatarculus sandiegensis</name>
    <dbReference type="NCBI Taxonomy" id="1429043"/>
    <lineage>
        <taxon>Bacteria</taxon>
        <taxon>Pseudomonadati</taxon>
        <taxon>Thermodesulfobacteriota</taxon>
        <taxon>Desulfarculia</taxon>
        <taxon>Desulfarculales</taxon>
        <taxon>Desulfarculaceae</taxon>
        <taxon>Dethiosulfatarculus</taxon>
    </lineage>
</organism>
<dbReference type="Proteomes" id="UP000032233">
    <property type="component" value="Unassembled WGS sequence"/>
</dbReference>
<dbReference type="RefSeq" id="WP_044352020.1">
    <property type="nucleotide sequence ID" value="NZ_AZAC01000056.1"/>
</dbReference>
<reference evidence="1 2" key="1">
    <citation type="submission" date="2013-11" db="EMBL/GenBank/DDBJ databases">
        <title>Metagenomic analysis of a methanogenic consortium involved in long chain n-alkane degradation.</title>
        <authorList>
            <person name="Davidova I.A."/>
            <person name="Callaghan A.V."/>
            <person name="Wawrik B."/>
            <person name="Pruitt S."/>
            <person name="Marks C."/>
            <person name="Duncan K.E."/>
            <person name="Suflita J.M."/>
        </authorList>
    </citation>
    <scope>NUCLEOTIDE SEQUENCE [LARGE SCALE GENOMIC DNA]</scope>
    <source>
        <strain evidence="1 2">SPR</strain>
    </source>
</reference>
<accession>A0A0D2HLD3</accession>
<evidence type="ECO:0000313" key="2">
    <source>
        <dbReference type="Proteomes" id="UP000032233"/>
    </source>
</evidence>
<dbReference type="EMBL" id="AZAC01000056">
    <property type="protein sequence ID" value="KIX11423.1"/>
    <property type="molecule type" value="Genomic_DNA"/>
</dbReference>